<evidence type="ECO:0000313" key="2">
    <source>
        <dbReference type="Proteomes" id="UP000769157"/>
    </source>
</evidence>
<organism evidence="1 2">
    <name type="scientific">Ogataea philodendri</name>
    <dbReference type="NCBI Taxonomy" id="1378263"/>
    <lineage>
        <taxon>Eukaryota</taxon>
        <taxon>Fungi</taxon>
        <taxon>Dikarya</taxon>
        <taxon>Ascomycota</taxon>
        <taxon>Saccharomycotina</taxon>
        <taxon>Pichiomycetes</taxon>
        <taxon>Pichiales</taxon>
        <taxon>Pichiaceae</taxon>
        <taxon>Ogataea</taxon>
    </lineage>
</organism>
<keyword evidence="2" id="KW-1185">Reference proteome</keyword>
<dbReference type="GeneID" id="70234923"/>
<comment type="caution">
    <text evidence="1">The sequence shown here is derived from an EMBL/GenBank/DDBJ whole genome shotgun (WGS) entry which is preliminary data.</text>
</comment>
<evidence type="ECO:0000313" key="1">
    <source>
        <dbReference type="EMBL" id="KAH3667307.1"/>
    </source>
</evidence>
<name>A0A9P8P8I3_9ASCO</name>
<reference evidence="1" key="1">
    <citation type="journal article" date="2021" name="Open Biol.">
        <title>Shared evolutionary footprints suggest mitochondrial oxidative damage underlies multiple complex I losses in fungi.</title>
        <authorList>
            <person name="Schikora-Tamarit M.A."/>
            <person name="Marcet-Houben M."/>
            <person name="Nosek J."/>
            <person name="Gabaldon T."/>
        </authorList>
    </citation>
    <scope>NUCLEOTIDE SEQUENCE</scope>
    <source>
        <strain evidence="1">CBS6075</strain>
    </source>
</reference>
<sequence>MLFSSSLSSPPVVSLNLAKFSFNFTRLWLLFLDRNLRSPSAVLISASSSLIFILKLIGRGFGCVNFEMLVIDGDFFKVCSSLASAVCETPNVITST</sequence>
<dbReference type="EMBL" id="JAEUBE010000183">
    <property type="protein sequence ID" value="KAH3667307.1"/>
    <property type="molecule type" value="Genomic_DNA"/>
</dbReference>
<dbReference type="RefSeq" id="XP_046062119.1">
    <property type="nucleotide sequence ID" value="XM_046203882.1"/>
</dbReference>
<protein>
    <submittedName>
        <fullName evidence="1">Uncharacterized protein</fullName>
    </submittedName>
</protein>
<accession>A0A9P8P8I3</accession>
<dbReference type="Proteomes" id="UP000769157">
    <property type="component" value="Unassembled WGS sequence"/>
</dbReference>
<proteinExistence type="predicted"/>
<dbReference type="AlphaFoldDB" id="A0A9P8P8I3"/>
<reference evidence="1" key="2">
    <citation type="submission" date="2021-01" db="EMBL/GenBank/DDBJ databases">
        <authorList>
            <person name="Schikora-Tamarit M.A."/>
        </authorList>
    </citation>
    <scope>NUCLEOTIDE SEQUENCE</scope>
    <source>
        <strain evidence="1">CBS6075</strain>
    </source>
</reference>
<gene>
    <name evidence="1" type="ORF">OGAPHI_002956</name>
</gene>